<sequence>MNSALKSIALPKQALAFLALLLAPVLAGCGAFVDSGDDTPAPQETAATKGGKSDPLTRAVEAKGGEDCLLLVWEKQDTRDEDFDRAHDMATGGAISCATNTSASRFDRVLKRLRDAATRRDKAALLSEVGIPLLYIDENGNQRLLEGEALDAAFDEAFTPEMLDTLAGLDLRELSVVPGEGGFFRLGALWLVVDEPGGDPKLVSVNAQALGEAAEAARDKSETAQGVAVGTGG</sequence>
<dbReference type="STRING" id="645517.A6F65_01359"/>
<keyword evidence="3" id="KW-1185">Reference proteome</keyword>
<dbReference type="EMBL" id="CP016545">
    <property type="protein sequence ID" value="ANU07665.1"/>
    <property type="molecule type" value="Genomic_DNA"/>
</dbReference>
<evidence type="ECO:0000313" key="3">
    <source>
        <dbReference type="Proteomes" id="UP000092698"/>
    </source>
</evidence>
<dbReference type="AlphaFoldDB" id="A0A1C7D896"/>
<gene>
    <name evidence="2" type="ORF">A6F65_01359</name>
</gene>
<keyword evidence="1" id="KW-0732">Signal</keyword>
<evidence type="ECO:0000313" key="2">
    <source>
        <dbReference type="EMBL" id="ANU07665.1"/>
    </source>
</evidence>
<feature type="signal peptide" evidence="1">
    <location>
        <begin position="1"/>
        <end position="27"/>
    </location>
</feature>
<dbReference type="KEGG" id="anh:A6F65_01359"/>
<organism evidence="2 3">
    <name type="scientific">Paraurantiacibacter namhicola</name>
    <dbReference type="NCBI Taxonomy" id="645517"/>
    <lineage>
        <taxon>Bacteria</taxon>
        <taxon>Pseudomonadati</taxon>
        <taxon>Pseudomonadota</taxon>
        <taxon>Alphaproteobacteria</taxon>
        <taxon>Sphingomonadales</taxon>
        <taxon>Erythrobacteraceae</taxon>
        <taxon>Paraurantiacibacter</taxon>
    </lineage>
</organism>
<evidence type="ECO:0000256" key="1">
    <source>
        <dbReference type="SAM" id="SignalP"/>
    </source>
</evidence>
<feature type="chain" id="PRO_5008884433" evidence="1">
    <location>
        <begin position="28"/>
        <end position="233"/>
    </location>
</feature>
<proteinExistence type="predicted"/>
<dbReference type="PROSITE" id="PS51257">
    <property type="entry name" value="PROKAR_LIPOPROTEIN"/>
    <property type="match status" value="1"/>
</dbReference>
<reference evidence="2 3" key="1">
    <citation type="submission" date="2016-07" db="EMBL/GenBank/DDBJ databases">
        <title>Complete genome sequence of Altererythrobacter namhicola JCM 16345T, containing esterase-encoding genes.</title>
        <authorList>
            <person name="Cheng H."/>
            <person name="Wu Y.-H."/>
            <person name="Jian S.-L."/>
            <person name="Huo Y.-Y."/>
            <person name="Wang C.-S."/>
            <person name="Xu X.-W."/>
        </authorList>
    </citation>
    <scope>NUCLEOTIDE SEQUENCE [LARGE SCALE GENOMIC DNA]</scope>
    <source>
        <strain evidence="2 3">JCM 16345</strain>
    </source>
</reference>
<accession>A0A1C7D896</accession>
<dbReference type="RefSeq" id="WP_205631864.1">
    <property type="nucleotide sequence ID" value="NZ_CP016545.1"/>
</dbReference>
<dbReference type="Proteomes" id="UP000092698">
    <property type="component" value="Chromosome"/>
</dbReference>
<protein>
    <submittedName>
        <fullName evidence="2">Uncharacterized protein</fullName>
    </submittedName>
</protein>
<name>A0A1C7D896_9SPHN</name>